<dbReference type="RefSeq" id="WP_116683343.1">
    <property type="nucleotide sequence ID" value="NZ_QURL01000004.1"/>
</dbReference>
<gene>
    <name evidence="2" type="ORF">DYI37_11450</name>
</gene>
<accession>A0A371X319</accession>
<keyword evidence="3" id="KW-1185">Reference proteome</keyword>
<evidence type="ECO:0000313" key="2">
    <source>
        <dbReference type="EMBL" id="RFC63613.1"/>
    </source>
</evidence>
<dbReference type="Proteomes" id="UP000264310">
    <property type="component" value="Unassembled WGS sequence"/>
</dbReference>
<protein>
    <recommendedName>
        <fullName evidence="1">Phage head morphogenesis domain-containing protein</fullName>
    </recommendedName>
</protein>
<dbReference type="Pfam" id="PF04233">
    <property type="entry name" value="Phage_Mu_F"/>
    <property type="match status" value="1"/>
</dbReference>
<reference evidence="2 3" key="1">
    <citation type="submission" date="2018-08" db="EMBL/GenBank/DDBJ databases">
        <title>Fulvimarina sp. 85, whole genome shotgun sequence.</title>
        <authorList>
            <person name="Tuo L."/>
        </authorList>
    </citation>
    <scope>NUCLEOTIDE SEQUENCE [LARGE SCALE GENOMIC DNA]</scope>
    <source>
        <strain evidence="2 3">85</strain>
    </source>
</reference>
<dbReference type="OrthoDB" id="9813502at2"/>
<dbReference type="EMBL" id="QURL01000004">
    <property type="protein sequence ID" value="RFC63613.1"/>
    <property type="molecule type" value="Genomic_DNA"/>
</dbReference>
<dbReference type="AlphaFoldDB" id="A0A371X319"/>
<proteinExistence type="predicted"/>
<sequence length="368" mass="40723">MPATIDALDLPFEEAISFFRDKTNTPTKTWTDVYAAAHSHSFMVAGAASNALLDDFRSEILKALEKGTTLADFREGFDGIVQKHGWEYKGKRGWRSRIIFETNLRTAYSAGRFAQQTKPETLEAFPYWQYHHSGAIHPRREHLAWDGLVMRADNPFWLSNYPPNGWHCGCFCSAVSRDGLKRMGKSSPDEGPELLFRAEEVGGKRREVPFGVDPGFEYNPGRSWLTGGRPHEPIATPHLVQAFGRDALLGNLPIGATVPVAEVPAATLTQFGLEEGIRARMSAETLLGHADRPEIGAEVYAAAAKDALAAGLFEGERGRVSGIVTIDGKPHVVGFKVTRNGEFLVTTVHRSRAARIERILKTWKRVAK</sequence>
<organism evidence="2 3">
    <name type="scientific">Fulvimarina endophytica</name>
    <dbReference type="NCBI Taxonomy" id="2293836"/>
    <lineage>
        <taxon>Bacteria</taxon>
        <taxon>Pseudomonadati</taxon>
        <taxon>Pseudomonadota</taxon>
        <taxon>Alphaproteobacteria</taxon>
        <taxon>Hyphomicrobiales</taxon>
        <taxon>Aurantimonadaceae</taxon>
        <taxon>Fulvimarina</taxon>
    </lineage>
</organism>
<feature type="domain" description="Phage head morphogenesis" evidence="1">
    <location>
        <begin position="55"/>
        <end position="171"/>
    </location>
</feature>
<dbReference type="InterPro" id="IPR006528">
    <property type="entry name" value="Phage_head_morphogenesis_dom"/>
</dbReference>
<comment type="caution">
    <text evidence="2">The sequence shown here is derived from an EMBL/GenBank/DDBJ whole genome shotgun (WGS) entry which is preliminary data.</text>
</comment>
<evidence type="ECO:0000259" key="1">
    <source>
        <dbReference type="Pfam" id="PF04233"/>
    </source>
</evidence>
<evidence type="ECO:0000313" key="3">
    <source>
        <dbReference type="Proteomes" id="UP000264310"/>
    </source>
</evidence>
<name>A0A371X319_9HYPH</name>